<protein>
    <submittedName>
        <fullName evidence="1">Uncharacterized protein</fullName>
    </submittedName>
</protein>
<organism evidence="1 2">
    <name type="scientific">Streptomyces vastus</name>
    <dbReference type="NCBI Taxonomy" id="285451"/>
    <lineage>
        <taxon>Bacteria</taxon>
        <taxon>Bacillati</taxon>
        <taxon>Actinomycetota</taxon>
        <taxon>Actinomycetes</taxon>
        <taxon>Kitasatosporales</taxon>
        <taxon>Streptomycetaceae</taxon>
        <taxon>Streptomyces</taxon>
    </lineage>
</organism>
<comment type="caution">
    <text evidence="1">The sequence shown here is derived from an EMBL/GenBank/DDBJ whole genome shotgun (WGS) entry which is preliminary data.</text>
</comment>
<keyword evidence="2" id="KW-1185">Reference proteome</keyword>
<dbReference type="Proteomes" id="UP001500151">
    <property type="component" value="Unassembled WGS sequence"/>
</dbReference>
<gene>
    <name evidence="1" type="ORF">GCM10010307_76310</name>
</gene>
<evidence type="ECO:0000313" key="2">
    <source>
        <dbReference type="Proteomes" id="UP001500151"/>
    </source>
</evidence>
<reference evidence="2" key="1">
    <citation type="journal article" date="2019" name="Int. J. Syst. Evol. Microbiol.">
        <title>The Global Catalogue of Microorganisms (GCM) 10K type strain sequencing project: providing services to taxonomists for standard genome sequencing and annotation.</title>
        <authorList>
            <consortium name="The Broad Institute Genomics Platform"/>
            <consortium name="The Broad Institute Genome Sequencing Center for Infectious Disease"/>
            <person name="Wu L."/>
            <person name="Ma J."/>
        </authorList>
    </citation>
    <scope>NUCLEOTIDE SEQUENCE [LARGE SCALE GENOMIC DNA]</scope>
    <source>
        <strain evidence="2">JCM 4524</strain>
    </source>
</reference>
<dbReference type="EMBL" id="BAAASJ010000118">
    <property type="protein sequence ID" value="GAA2659663.1"/>
    <property type="molecule type" value="Genomic_DNA"/>
</dbReference>
<sequence length="53" mass="5800">MDPELLNRFPTGCRRLAYLQTKAAFTVKDGLPGLTGAAVEQLYSEGTQWLAEA</sequence>
<evidence type="ECO:0000313" key="1">
    <source>
        <dbReference type="EMBL" id="GAA2659663.1"/>
    </source>
</evidence>
<name>A0ABP6E4K7_9ACTN</name>
<accession>A0ABP6E4K7</accession>
<dbReference type="RefSeq" id="WP_344395944.1">
    <property type="nucleotide sequence ID" value="NZ_BAAASJ010000118.1"/>
</dbReference>
<proteinExistence type="predicted"/>